<proteinExistence type="inferred from homology"/>
<protein>
    <recommendedName>
        <fullName evidence="3">AB hydrolase-1 domain-containing protein</fullName>
    </recommendedName>
</protein>
<dbReference type="InterPro" id="IPR000073">
    <property type="entry name" value="AB_hydrolase_1"/>
</dbReference>
<dbReference type="InterPro" id="IPR050266">
    <property type="entry name" value="AB_hydrolase_sf"/>
</dbReference>
<evidence type="ECO:0000313" key="5">
    <source>
        <dbReference type="Proteomes" id="UP000216207"/>
    </source>
</evidence>
<dbReference type="SUPFAM" id="SSF53474">
    <property type="entry name" value="alpha/beta-Hydrolases"/>
    <property type="match status" value="1"/>
</dbReference>
<dbReference type="EMBL" id="NPCC01000034">
    <property type="protein sequence ID" value="PAE87408.1"/>
    <property type="molecule type" value="Genomic_DNA"/>
</dbReference>
<sequence>MKKQTRSFPMHIQLSDGCLVYANKRGTGLPTLFLHGGPGYWSGSFEQLAGPILEKTRTMIYLDQRGCGRSQHAPSSTYRYDRLLTDMEEVRRFFGFHKWSVFGHSFGGLLAFLYALQYPNRVDSLILCNTTLYIAESLTYQLKYGSNLLGKTVNPPTQTSLLVKHFQDTIIQLREAGNWERIQFQHTAHAKRLEQADDRPDNQSDHRFQQAFLHSDLFAIDYRKRTTEFVKPVLILAGKHDHAIGPHHYQRFSFPNQQIALLDCGHHPYAEDVASFYKDIERFSSMKL</sequence>
<reference evidence="4 5" key="1">
    <citation type="submission" date="2017-07" db="EMBL/GenBank/DDBJ databases">
        <title>Isolation and whole genome analysis of endospore-forming bacteria from heroin.</title>
        <authorList>
            <person name="Kalinowski J."/>
            <person name="Ahrens B."/>
            <person name="Al-Dilaimi A."/>
            <person name="Winkler A."/>
            <person name="Wibberg D."/>
            <person name="Schleenbecker U."/>
            <person name="Ruckert C."/>
            <person name="Wolfel R."/>
            <person name="Grass G."/>
        </authorList>
    </citation>
    <scope>NUCLEOTIDE SEQUENCE [LARGE SCALE GENOMIC DNA]</scope>
    <source>
        <strain evidence="4 5">7539</strain>
    </source>
</reference>
<gene>
    <name evidence="4" type="ORF">CHH72_18295</name>
</gene>
<evidence type="ECO:0000259" key="3">
    <source>
        <dbReference type="Pfam" id="PF00561"/>
    </source>
</evidence>
<evidence type="ECO:0000313" key="4">
    <source>
        <dbReference type="EMBL" id="PAE87408.1"/>
    </source>
</evidence>
<feature type="domain" description="AB hydrolase-1" evidence="3">
    <location>
        <begin position="32"/>
        <end position="271"/>
    </location>
</feature>
<comment type="caution">
    <text evidence="4">The sequence shown here is derived from an EMBL/GenBank/DDBJ whole genome shotgun (WGS) entry which is preliminary data.</text>
</comment>
<dbReference type="GO" id="GO:0006508">
    <property type="term" value="P:proteolysis"/>
    <property type="evidence" value="ECO:0007669"/>
    <property type="project" value="InterPro"/>
</dbReference>
<accession>A0A268NVG3</accession>
<name>A0A268NVG3_SHOCL</name>
<dbReference type="Pfam" id="PF00561">
    <property type="entry name" value="Abhydrolase_1"/>
    <property type="match status" value="1"/>
</dbReference>
<dbReference type="PANTHER" id="PTHR43798">
    <property type="entry name" value="MONOACYLGLYCEROL LIPASE"/>
    <property type="match status" value="1"/>
</dbReference>
<evidence type="ECO:0000256" key="2">
    <source>
        <dbReference type="ARBA" id="ARBA00022801"/>
    </source>
</evidence>
<dbReference type="Gene3D" id="3.40.50.1820">
    <property type="entry name" value="alpha/beta hydrolase"/>
    <property type="match status" value="1"/>
</dbReference>
<dbReference type="InterPro" id="IPR029058">
    <property type="entry name" value="AB_hydrolase_fold"/>
</dbReference>
<organism evidence="4 5">
    <name type="scientific">Shouchella clausii</name>
    <name type="common">Alkalihalobacillus clausii</name>
    <dbReference type="NCBI Taxonomy" id="79880"/>
    <lineage>
        <taxon>Bacteria</taxon>
        <taxon>Bacillati</taxon>
        <taxon>Bacillota</taxon>
        <taxon>Bacilli</taxon>
        <taxon>Bacillales</taxon>
        <taxon>Bacillaceae</taxon>
        <taxon>Shouchella</taxon>
    </lineage>
</organism>
<dbReference type="AlphaFoldDB" id="A0A268NVG3"/>
<comment type="similarity">
    <text evidence="1">Belongs to the peptidase S33 family.</text>
</comment>
<dbReference type="Proteomes" id="UP000216207">
    <property type="component" value="Unassembled WGS sequence"/>
</dbReference>
<evidence type="ECO:0000256" key="1">
    <source>
        <dbReference type="ARBA" id="ARBA00010088"/>
    </source>
</evidence>
<dbReference type="PRINTS" id="PR00793">
    <property type="entry name" value="PROAMNOPTASE"/>
</dbReference>
<dbReference type="GO" id="GO:0004177">
    <property type="term" value="F:aminopeptidase activity"/>
    <property type="evidence" value="ECO:0007669"/>
    <property type="project" value="UniProtKB-EC"/>
</dbReference>
<dbReference type="InterPro" id="IPR002410">
    <property type="entry name" value="Peptidase_S33"/>
</dbReference>
<keyword evidence="2" id="KW-0378">Hydrolase</keyword>
<dbReference type="PRINTS" id="PR00111">
    <property type="entry name" value="ABHYDROLASE"/>
</dbReference>